<keyword evidence="4" id="KW-0547">Nucleotide-binding</keyword>
<comment type="caution">
    <text evidence="11">The sequence shown here is derived from an EMBL/GenBank/DDBJ whole genome shotgun (WGS) entry which is preliminary data.</text>
</comment>
<organism evidence="11 12">
    <name type="scientific">Panicum virgatum</name>
    <name type="common">Blackwell switchgrass</name>
    <dbReference type="NCBI Taxonomy" id="38727"/>
    <lineage>
        <taxon>Eukaryota</taxon>
        <taxon>Viridiplantae</taxon>
        <taxon>Streptophyta</taxon>
        <taxon>Embryophyta</taxon>
        <taxon>Tracheophyta</taxon>
        <taxon>Spermatophyta</taxon>
        <taxon>Magnoliopsida</taxon>
        <taxon>Liliopsida</taxon>
        <taxon>Poales</taxon>
        <taxon>Poaceae</taxon>
        <taxon>PACMAD clade</taxon>
        <taxon>Panicoideae</taxon>
        <taxon>Panicodae</taxon>
        <taxon>Paniceae</taxon>
        <taxon>Panicinae</taxon>
        <taxon>Panicum</taxon>
        <taxon>Panicum sect. Hiantes</taxon>
    </lineage>
</organism>
<keyword evidence="12" id="KW-1185">Reference proteome</keyword>
<evidence type="ECO:0000259" key="7">
    <source>
        <dbReference type="Pfam" id="PF00931"/>
    </source>
</evidence>
<dbReference type="PANTHER" id="PTHR23155:SF1116">
    <property type="entry name" value="OS12G0273300 PROTEIN"/>
    <property type="match status" value="1"/>
</dbReference>
<dbReference type="InterPro" id="IPR032675">
    <property type="entry name" value="LRR_dom_sf"/>
</dbReference>
<evidence type="ECO:0000313" key="12">
    <source>
        <dbReference type="Proteomes" id="UP000823388"/>
    </source>
</evidence>
<dbReference type="CDD" id="cd14798">
    <property type="entry name" value="RX-CC_like"/>
    <property type="match status" value="1"/>
</dbReference>
<evidence type="ECO:0000259" key="9">
    <source>
        <dbReference type="Pfam" id="PF23559"/>
    </source>
</evidence>
<feature type="domain" description="NB-ARC" evidence="7">
    <location>
        <begin position="185"/>
        <end position="321"/>
    </location>
</feature>
<dbReference type="PANTHER" id="PTHR23155">
    <property type="entry name" value="DISEASE RESISTANCE PROTEIN RP"/>
    <property type="match status" value="1"/>
</dbReference>
<evidence type="ECO:0000256" key="1">
    <source>
        <dbReference type="ARBA" id="ARBA00008894"/>
    </source>
</evidence>
<dbReference type="AlphaFoldDB" id="A0A8T0R130"/>
<feature type="domain" description="Disease resistance R13L4/SHOC-2-like LRR" evidence="10">
    <location>
        <begin position="543"/>
        <end position="644"/>
    </location>
</feature>
<comment type="similarity">
    <text evidence="1">Belongs to the disease resistance NB-LRR family.</text>
</comment>
<dbReference type="InterPro" id="IPR058922">
    <property type="entry name" value="WHD_DRP"/>
</dbReference>
<dbReference type="Pfam" id="PF23598">
    <property type="entry name" value="LRR_14"/>
    <property type="match status" value="1"/>
</dbReference>
<dbReference type="Pfam" id="PF23559">
    <property type="entry name" value="WHD_DRP"/>
    <property type="match status" value="1"/>
</dbReference>
<keyword evidence="5" id="KW-0611">Plant defense</keyword>
<evidence type="ECO:0000256" key="6">
    <source>
        <dbReference type="ARBA" id="ARBA00023054"/>
    </source>
</evidence>
<feature type="domain" description="Disease resistance N-terminal" evidence="8">
    <location>
        <begin position="8"/>
        <end position="95"/>
    </location>
</feature>
<dbReference type="InterPro" id="IPR002182">
    <property type="entry name" value="NB-ARC"/>
</dbReference>
<dbReference type="InterPro" id="IPR027417">
    <property type="entry name" value="P-loop_NTPase"/>
</dbReference>
<dbReference type="GO" id="GO:0043531">
    <property type="term" value="F:ADP binding"/>
    <property type="evidence" value="ECO:0007669"/>
    <property type="project" value="InterPro"/>
</dbReference>
<dbReference type="InterPro" id="IPR055414">
    <property type="entry name" value="LRR_R13L4/SHOC2-like"/>
</dbReference>
<keyword evidence="3" id="KW-0677">Repeat</keyword>
<dbReference type="InterPro" id="IPR041118">
    <property type="entry name" value="Rx_N"/>
</dbReference>
<dbReference type="Pfam" id="PF00931">
    <property type="entry name" value="NB-ARC"/>
    <property type="match status" value="1"/>
</dbReference>
<name>A0A8T0R130_PANVG</name>
<proteinExistence type="inferred from homology"/>
<dbReference type="InterPro" id="IPR036388">
    <property type="entry name" value="WH-like_DNA-bd_sf"/>
</dbReference>
<dbReference type="Proteomes" id="UP000823388">
    <property type="component" value="Chromosome 6N"/>
</dbReference>
<evidence type="ECO:0000313" key="11">
    <source>
        <dbReference type="EMBL" id="KAG2578693.1"/>
    </source>
</evidence>
<dbReference type="InterPro" id="IPR042197">
    <property type="entry name" value="Apaf_helical"/>
</dbReference>
<dbReference type="FunFam" id="1.10.10.10:FF:000322">
    <property type="entry name" value="Probable disease resistance protein At1g63360"/>
    <property type="match status" value="1"/>
</dbReference>
<accession>A0A8T0R130</accession>
<keyword evidence="2" id="KW-0433">Leucine-rich repeat</keyword>
<dbReference type="GO" id="GO:0042742">
    <property type="term" value="P:defense response to bacterium"/>
    <property type="evidence" value="ECO:0007669"/>
    <property type="project" value="UniProtKB-ARBA"/>
</dbReference>
<keyword evidence="6" id="KW-0175">Coiled coil</keyword>
<dbReference type="Pfam" id="PF18052">
    <property type="entry name" value="Rx_N"/>
    <property type="match status" value="1"/>
</dbReference>
<evidence type="ECO:0000256" key="2">
    <source>
        <dbReference type="ARBA" id="ARBA00022614"/>
    </source>
</evidence>
<protein>
    <submittedName>
        <fullName evidence="11">Uncharacterized protein</fullName>
    </submittedName>
</protein>
<dbReference type="InterPro" id="IPR038005">
    <property type="entry name" value="RX-like_CC"/>
</dbReference>
<reference evidence="11" key="1">
    <citation type="submission" date="2020-05" db="EMBL/GenBank/DDBJ databases">
        <title>WGS assembly of Panicum virgatum.</title>
        <authorList>
            <person name="Lovell J.T."/>
            <person name="Jenkins J."/>
            <person name="Shu S."/>
            <person name="Juenger T.E."/>
            <person name="Schmutz J."/>
        </authorList>
    </citation>
    <scope>NUCLEOTIDE SEQUENCE</scope>
    <source>
        <strain evidence="11">AP13</strain>
    </source>
</reference>
<dbReference type="Gene3D" id="1.10.8.430">
    <property type="entry name" value="Helical domain of apoptotic protease-activating factors"/>
    <property type="match status" value="1"/>
</dbReference>
<dbReference type="InterPro" id="IPR044974">
    <property type="entry name" value="Disease_R_plants"/>
</dbReference>
<gene>
    <name evidence="11" type="ORF">PVAP13_6NG116100</name>
</gene>
<dbReference type="GO" id="GO:0002758">
    <property type="term" value="P:innate immune response-activating signaling pathway"/>
    <property type="evidence" value="ECO:0007669"/>
    <property type="project" value="UniProtKB-ARBA"/>
</dbReference>
<evidence type="ECO:0000259" key="8">
    <source>
        <dbReference type="Pfam" id="PF18052"/>
    </source>
</evidence>
<dbReference type="SUPFAM" id="SSF52540">
    <property type="entry name" value="P-loop containing nucleoside triphosphate hydrolases"/>
    <property type="match status" value="1"/>
</dbReference>
<evidence type="ECO:0000259" key="10">
    <source>
        <dbReference type="Pfam" id="PF23598"/>
    </source>
</evidence>
<dbReference type="Gene3D" id="3.80.10.10">
    <property type="entry name" value="Ribonuclease Inhibitor"/>
    <property type="match status" value="1"/>
</dbReference>
<dbReference type="PRINTS" id="PR00364">
    <property type="entry name" value="DISEASERSIST"/>
</dbReference>
<feature type="domain" description="Disease resistance protein winged helix" evidence="9">
    <location>
        <begin position="423"/>
        <end position="495"/>
    </location>
</feature>
<dbReference type="Gene3D" id="3.40.50.300">
    <property type="entry name" value="P-loop containing nucleotide triphosphate hydrolases"/>
    <property type="match status" value="1"/>
</dbReference>
<dbReference type="Gene3D" id="1.10.10.10">
    <property type="entry name" value="Winged helix-like DNA-binding domain superfamily/Winged helix DNA-binding domain"/>
    <property type="match status" value="1"/>
</dbReference>
<sequence length="683" mass="78061">MEVATGALPSLLPKLADLLISEYSLQKEVKGSIKFLQTELESMKAAIEEISVAPDDKLNKVDKIWAREVRELSYDIEDKIDTFVVRCKDSKLAEQHGIKKIISRSHNWLTQPKIRPKISTDIREIKRRVEEVSKRRDRYKVNGEVAKPVMVDLRLLARYEKMTELVGINEARDELIKLMMEGNGMSKQHEKILSIVGFGGLGKTTLANVVYQNLRAQFDCSAFVSVSQTPDMDKLFKNLLYQLGKRNIAGFNVINELREFLGEKRYLVVIDDIWDISVWKTIRYALPDNNRGCKIITTTRILKVAEEVGGAYKMKPLCLHNSRILLYRRIFGNKDEEKCPNEELAEVSDRILTKCAGVPLAIITIASLLASKGTNKLDWYEVYNSIGRGMENSLDVENMRNILLFSYYNLPSHLRTCLLYLYVFPEDYEIEKKRLIWMWISEGFIHCGKQEQNVFEVGESLFNELVNTSMIQAVYDRNGMKIHSCRVHDMVLDLIHSIASEENFIIMLNDVGHRSPSQKVRRLCLQNYKEGHGTFGATMKMHQVRSVVVFSSVVNLIPALSRFEVVRVLHLENCDLSHGYNLKYIGKLVHMRCLGLRSTDIVQLPEEIGNLQFLKVLDISNSCIPALPSNIVQPRQLKCLYINDANSNEESLWSFGTAMKGISRGLTYPLKSCQGHTSVRVTI</sequence>
<dbReference type="Gene3D" id="1.20.5.4130">
    <property type="match status" value="1"/>
</dbReference>
<dbReference type="GO" id="GO:0009626">
    <property type="term" value="P:plant-type hypersensitive response"/>
    <property type="evidence" value="ECO:0007669"/>
    <property type="project" value="UniProtKB-ARBA"/>
</dbReference>
<dbReference type="FunFam" id="3.40.50.300:FF:001091">
    <property type="entry name" value="Probable disease resistance protein At1g61300"/>
    <property type="match status" value="1"/>
</dbReference>
<evidence type="ECO:0000256" key="3">
    <source>
        <dbReference type="ARBA" id="ARBA00022737"/>
    </source>
</evidence>
<dbReference type="SUPFAM" id="SSF52058">
    <property type="entry name" value="L domain-like"/>
    <property type="match status" value="1"/>
</dbReference>
<dbReference type="EMBL" id="CM029048">
    <property type="protein sequence ID" value="KAG2578693.1"/>
    <property type="molecule type" value="Genomic_DNA"/>
</dbReference>
<evidence type="ECO:0000256" key="5">
    <source>
        <dbReference type="ARBA" id="ARBA00022821"/>
    </source>
</evidence>
<evidence type="ECO:0000256" key="4">
    <source>
        <dbReference type="ARBA" id="ARBA00022741"/>
    </source>
</evidence>